<comment type="caution">
    <text evidence="5">The sequence shown here is derived from an EMBL/GenBank/DDBJ whole genome shotgun (WGS) entry which is preliminary data.</text>
</comment>
<dbReference type="Pfam" id="PF00305">
    <property type="entry name" value="Lipoxygenase"/>
    <property type="match status" value="1"/>
</dbReference>
<dbReference type="PANTHER" id="PTHR11771">
    <property type="entry name" value="LIPOXYGENASE"/>
    <property type="match status" value="1"/>
</dbReference>
<name>A0A8J8TAI0_HALGN</name>
<proteinExistence type="predicted"/>
<gene>
    <name evidence="5" type="ORF">FGO68_gene5855</name>
</gene>
<dbReference type="InterPro" id="IPR013819">
    <property type="entry name" value="LipOase_C"/>
</dbReference>
<dbReference type="GO" id="GO:0034440">
    <property type="term" value="P:lipid oxidation"/>
    <property type="evidence" value="ECO:0007669"/>
    <property type="project" value="InterPro"/>
</dbReference>
<keyword evidence="2" id="KW-0223">Dioxygenase</keyword>
<keyword evidence="6" id="KW-1185">Reference proteome</keyword>
<dbReference type="Proteomes" id="UP000785679">
    <property type="component" value="Unassembled WGS sequence"/>
</dbReference>
<dbReference type="InterPro" id="IPR000907">
    <property type="entry name" value="LipOase"/>
</dbReference>
<organism evidence="5 6">
    <name type="scientific">Halteria grandinella</name>
    <dbReference type="NCBI Taxonomy" id="5974"/>
    <lineage>
        <taxon>Eukaryota</taxon>
        <taxon>Sar</taxon>
        <taxon>Alveolata</taxon>
        <taxon>Ciliophora</taxon>
        <taxon>Intramacronucleata</taxon>
        <taxon>Spirotrichea</taxon>
        <taxon>Stichotrichia</taxon>
        <taxon>Sporadotrichida</taxon>
        <taxon>Halteriidae</taxon>
        <taxon>Halteria</taxon>
    </lineage>
</organism>
<dbReference type="EMBL" id="RRYP01000279">
    <property type="protein sequence ID" value="TNV87680.1"/>
    <property type="molecule type" value="Genomic_DNA"/>
</dbReference>
<protein>
    <recommendedName>
        <fullName evidence="4">Lipoxygenase domain-containing protein</fullName>
    </recommendedName>
</protein>
<evidence type="ECO:0000256" key="3">
    <source>
        <dbReference type="ARBA" id="ARBA00023002"/>
    </source>
</evidence>
<evidence type="ECO:0000259" key="4">
    <source>
        <dbReference type="PROSITE" id="PS51393"/>
    </source>
</evidence>
<dbReference type="GO" id="GO:0016702">
    <property type="term" value="F:oxidoreductase activity, acting on single donors with incorporation of molecular oxygen, incorporation of two atoms of oxygen"/>
    <property type="evidence" value="ECO:0007669"/>
    <property type="project" value="InterPro"/>
</dbReference>
<evidence type="ECO:0000313" key="6">
    <source>
        <dbReference type="Proteomes" id="UP000785679"/>
    </source>
</evidence>
<dbReference type="OrthoDB" id="407298at2759"/>
<keyword evidence="3" id="KW-0560">Oxidoreductase</keyword>
<dbReference type="SUPFAM" id="SSF48484">
    <property type="entry name" value="Lipoxigenase"/>
    <property type="match status" value="1"/>
</dbReference>
<reference evidence="5" key="1">
    <citation type="submission" date="2019-06" db="EMBL/GenBank/DDBJ databases">
        <authorList>
            <person name="Zheng W."/>
        </authorList>
    </citation>
    <scope>NUCLEOTIDE SEQUENCE</scope>
    <source>
        <strain evidence="5">QDHG01</strain>
    </source>
</reference>
<dbReference type="AlphaFoldDB" id="A0A8J8TAI0"/>
<dbReference type="InterPro" id="IPR036226">
    <property type="entry name" value="LipOase_C_sf"/>
</dbReference>
<accession>A0A8J8TAI0</accession>
<feature type="domain" description="Lipoxygenase" evidence="4">
    <location>
        <begin position="347"/>
        <end position="613"/>
    </location>
</feature>
<evidence type="ECO:0000256" key="1">
    <source>
        <dbReference type="ARBA" id="ARBA00022723"/>
    </source>
</evidence>
<dbReference type="GO" id="GO:0046872">
    <property type="term" value="F:metal ion binding"/>
    <property type="evidence" value="ECO:0007669"/>
    <property type="project" value="UniProtKB-KW"/>
</dbReference>
<sequence>MLNQARRFVTLNNKRGSTYQGGSFKGIINAPLPVVWNRVKEFQDLSWWHPTKFVITREPDTDGKETRLVTAYDNDDILKRDDPFTAAYEYKEALDASPEKCLISYSVKVTWTQNPERLEFYNKCKILNFMEFVKFDKDTTIFYMHSQYTGPANLIKLSKHRLDFVYHDPYLNMKKIFEADDLMPEAKPKDILTKAESFLRLVHENRRAPGNFQSPYVPPEMKKPVELENYTALFPFLTDLYKAKRIPGAHDAMTPKKIQDLITGLLDVPIDELNFLSTNVIQDLILQPDQSKVDPWLQFFSRPPYDQKAKARPLPDLPEAYFKDEYWGEYYFNGGSVFNVNKPHKIADIPHFADFVKDKVVGDRLEGLLAKGELFFADYKQMEPFEYPHTWRGMYIHAPTVLLYKDSTDKKLRPLAIRFNKPPELGSTAPPSCRIVTAKDSEAHWHYAKLHASVADLHHFQFNQHLGVGHLGTEPIAVALHNVFALNYPDHLIGKFLRPPVKGLIGINHFAAISLVDSKNAMTDQTFSIGTENALKLFHTYYRDEYDYNLIAPDADLKNRGFSLKKEDDPTYTYKHDALDIYGIIEKTFSKIVDLHYKDDKALHRLPRHLFLR</sequence>
<keyword evidence="1" id="KW-0479">Metal-binding</keyword>
<dbReference type="Gene3D" id="3.10.450.60">
    <property type="match status" value="1"/>
</dbReference>
<dbReference type="Gene3D" id="1.20.245.10">
    <property type="entry name" value="Lipoxygenase-1, Domain 5"/>
    <property type="match status" value="1"/>
</dbReference>
<dbReference type="PROSITE" id="PS51393">
    <property type="entry name" value="LIPOXYGENASE_3"/>
    <property type="match status" value="1"/>
</dbReference>
<evidence type="ECO:0000256" key="2">
    <source>
        <dbReference type="ARBA" id="ARBA00022964"/>
    </source>
</evidence>
<evidence type="ECO:0000313" key="5">
    <source>
        <dbReference type="EMBL" id="TNV87680.1"/>
    </source>
</evidence>